<dbReference type="AlphaFoldDB" id="A0AAW4L894"/>
<comment type="caution">
    <text evidence="2">The sequence shown here is derived from an EMBL/GenBank/DDBJ whole genome shotgun (WGS) entry which is preliminary data.</text>
</comment>
<reference evidence="2 3" key="1">
    <citation type="submission" date="2021-05" db="EMBL/GenBank/DDBJ databases">
        <title>The draft genome of Geobacter pelophilus DSM 12255.</title>
        <authorList>
            <person name="Xu Z."/>
            <person name="Masuda Y."/>
            <person name="Itoh H."/>
            <person name="Senoo K."/>
        </authorList>
    </citation>
    <scope>NUCLEOTIDE SEQUENCE [LARGE SCALE GENOMIC DNA]</scope>
    <source>
        <strain evidence="2 3">DSM 12255</strain>
    </source>
</reference>
<evidence type="ECO:0000256" key="1">
    <source>
        <dbReference type="SAM" id="SignalP"/>
    </source>
</evidence>
<feature type="signal peptide" evidence="1">
    <location>
        <begin position="1"/>
        <end position="24"/>
    </location>
</feature>
<accession>A0AAW4L894</accession>
<name>A0AAW4L894_9BACT</name>
<evidence type="ECO:0000313" key="2">
    <source>
        <dbReference type="EMBL" id="MBT0666075.1"/>
    </source>
</evidence>
<feature type="chain" id="PRO_5043363593" description="Outer membrane protein beta-barrel domain-containing protein" evidence="1">
    <location>
        <begin position="25"/>
        <end position="197"/>
    </location>
</feature>
<organism evidence="2 3">
    <name type="scientific">Geoanaerobacter pelophilus</name>
    <dbReference type="NCBI Taxonomy" id="60036"/>
    <lineage>
        <taxon>Bacteria</taxon>
        <taxon>Pseudomonadati</taxon>
        <taxon>Thermodesulfobacteriota</taxon>
        <taxon>Desulfuromonadia</taxon>
        <taxon>Geobacterales</taxon>
        <taxon>Geobacteraceae</taxon>
        <taxon>Geoanaerobacter</taxon>
    </lineage>
</organism>
<dbReference type="RefSeq" id="WP_214172841.1">
    <property type="nucleotide sequence ID" value="NZ_JAHCVJ010000008.1"/>
</dbReference>
<protein>
    <recommendedName>
        <fullName evidence="4">Outer membrane protein beta-barrel domain-containing protein</fullName>
    </recommendedName>
</protein>
<gene>
    <name evidence="2" type="ORF">KI809_17315</name>
</gene>
<evidence type="ECO:0000313" key="3">
    <source>
        <dbReference type="Proteomes" id="UP000811899"/>
    </source>
</evidence>
<proteinExistence type="predicted"/>
<dbReference type="Proteomes" id="UP000811899">
    <property type="component" value="Unassembled WGS sequence"/>
</dbReference>
<keyword evidence="3" id="KW-1185">Reference proteome</keyword>
<evidence type="ECO:0008006" key="4">
    <source>
        <dbReference type="Google" id="ProtNLM"/>
    </source>
</evidence>
<keyword evidence="1" id="KW-0732">Signal</keyword>
<sequence length="197" mass="21343">MKYRVQLVAITALVVLFSSGVASAVEDEPLSRTIPALSGFSRKLEPDKLLTSGGLAVKSGPALTVEPEVGVSHTAHQRELGSGYEDITHKLHAQAGGKLRLSDMFYLGFATKLPIYNYGTTEGRTPGGAATPATPGRHEILRLSPNNLTWTGELGLRLGRQIDLNLYYDQNVLKGPLQPGTKSDEEVIGTRFILRFK</sequence>
<dbReference type="EMBL" id="JAHCVJ010000008">
    <property type="protein sequence ID" value="MBT0666075.1"/>
    <property type="molecule type" value="Genomic_DNA"/>
</dbReference>